<proteinExistence type="predicted"/>
<evidence type="ECO:0000313" key="2">
    <source>
        <dbReference type="Proteomes" id="UP000034444"/>
    </source>
</evidence>
<protein>
    <recommendedName>
        <fullName evidence="3">DUF2164 domain-containing protein</fullName>
    </recommendedName>
</protein>
<evidence type="ECO:0000313" key="1">
    <source>
        <dbReference type="EMBL" id="AKF25616.1"/>
    </source>
</evidence>
<sequence>MENIVFSPEQKAHLVHKVKAYFNREFGEEIGQFDAEFLLEFFGREIGPYYYNQGLQDAAGVIEVQTDAMKETLYTMEEPTH</sequence>
<dbReference type="Proteomes" id="UP000034444">
    <property type="component" value="Chromosome"/>
</dbReference>
<keyword evidence="2" id="KW-1185">Reference proteome</keyword>
<dbReference type="EMBL" id="CP011308">
    <property type="protein sequence ID" value="AKF25616.1"/>
    <property type="molecule type" value="Genomic_DNA"/>
</dbReference>
<dbReference type="OrthoDB" id="6629495at2"/>
<dbReference type="AlphaFoldDB" id="A0A7U4RRB9"/>
<reference evidence="2" key="2">
    <citation type="journal article" date="2017" name="Stand. Genomic Sci.">
        <title>Complete genome sequence of the sulfur-oxidizing chemolithoautotrophic Sulfurovum lithotrophicum 42BKTT.</title>
        <authorList>
            <person name="Jeon W."/>
            <person name="Priscilla L."/>
            <person name="Park G."/>
            <person name="Lee H."/>
            <person name="Lee N."/>
            <person name="Lee D."/>
            <person name="Kwon H."/>
            <person name="Ahn I."/>
            <person name="Lee C."/>
            <person name="Lee H."/>
            <person name="Ahn J."/>
        </authorList>
    </citation>
    <scope>NUCLEOTIDE SEQUENCE [LARGE SCALE GENOMIC DNA]</scope>
    <source>
        <strain evidence="2">ATCC BAA-797 / 42BKT</strain>
    </source>
</reference>
<dbReference type="Pfam" id="PF09932">
    <property type="entry name" value="DUF2164"/>
    <property type="match status" value="1"/>
</dbReference>
<dbReference type="RefSeq" id="WP_046551682.1">
    <property type="nucleotide sequence ID" value="NZ_CP011308.1"/>
</dbReference>
<name>A0A7U4RRB9_9BACT</name>
<dbReference type="InterPro" id="IPR018680">
    <property type="entry name" value="DUF2164"/>
</dbReference>
<evidence type="ECO:0008006" key="3">
    <source>
        <dbReference type="Google" id="ProtNLM"/>
    </source>
</evidence>
<reference evidence="1 2" key="1">
    <citation type="submission" date="2015-04" db="EMBL/GenBank/DDBJ databases">
        <title>Complete genome sequence of Sulfurovum lithotrophicum ATCC BAA-797T.</title>
        <authorList>
            <person name="Ahn J."/>
            <person name="Park G."/>
            <person name="Jeon W."/>
            <person name="Jang Y."/>
            <person name="Jang M."/>
            <person name="Lee H."/>
            <person name="Lee H."/>
        </authorList>
    </citation>
    <scope>NUCLEOTIDE SEQUENCE [LARGE SCALE GENOMIC DNA]</scope>
    <source>
        <strain evidence="2">ATCC BAA-797 / 42BKT</strain>
    </source>
</reference>
<accession>A0A7U4RRB9</accession>
<gene>
    <name evidence="1" type="ORF">YH65_09655</name>
</gene>
<organism evidence="1 2">
    <name type="scientific">Sulfurovum lithotrophicum</name>
    <dbReference type="NCBI Taxonomy" id="206403"/>
    <lineage>
        <taxon>Bacteria</taxon>
        <taxon>Pseudomonadati</taxon>
        <taxon>Campylobacterota</taxon>
        <taxon>Epsilonproteobacteria</taxon>
        <taxon>Campylobacterales</taxon>
        <taxon>Sulfurovaceae</taxon>
        <taxon>Sulfurovum</taxon>
    </lineage>
</organism>
<dbReference type="KEGG" id="slh:YH65_09655"/>